<evidence type="ECO:0000313" key="1">
    <source>
        <dbReference type="EMBL" id="BAZ87804.1"/>
    </source>
</evidence>
<proteinExistence type="predicted"/>
<accession>A0A1Z4V8P1</accession>
<dbReference type="RefSeq" id="WP_096670017.1">
    <property type="nucleotide sequence ID" value="NZ_AP018316.1"/>
</dbReference>
<dbReference type="AlphaFoldDB" id="A0A1Z4V8P1"/>
<name>A0A1Z4V8P1_9CYAN</name>
<sequence length="64" mass="7578">MGSPNKLLDFSPERIQLLQKRGYQDAKRCLEPILQTLMIERSRQESFARLQETSKQLRDDPPIY</sequence>
<reference evidence="1 2" key="1">
    <citation type="submission" date="2017-06" db="EMBL/GenBank/DDBJ databases">
        <title>Genome sequencing of cyanobaciteial culture collection at National Institute for Environmental Studies (NIES).</title>
        <authorList>
            <person name="Hirose Y."/>
            <person name="Shimura Y."/>
            <person name="Fujisawa T."/>
            <person name="Nakamura Y."/>
            <person name="Kawachi M."/>
        </authorList>
    </citation>
    <scope>NUCLEOTIDE SEQUENCE [LARGE SCALE GENOMIC DNA]</scope>
    <source>
        <strain evidence="1 2">NIES-806</strain>
    </source>
</reference>
<gene>
    <name evidence="1" type="ORF">NIES806_40350</name>
</gene>
<evidence type="ECO:0000313" key="2">
    <source>
        <dbReference type="Proteomes" id="UP000218702"/>
    </source>
</evidence>
<dbReference type="EMBL" id="AP018316">
    <property type="protein sequence ID" value="BAZ87804.1"/>
    <property type="molecule type" value="Genomic_DNA"/>
</dbReference>
<dbReference type="Proteomes" id="UP000218702">
    <property type="component" value="Chromosome"/>
</dbReference>
<dbReference type="KEGG" id="dcm:NIES806_40350"/>
<dbReference type="OrthoDB" id="9770965at2"/>
<organism evidence="1 2">
    <name type="scientific">Dolichospermum compactum NIES-806</name>
    <dbReference type="NCBI Taxonomy" id="1973481"/>
    <lineage>
        <taxon>Bacteria</taxon>
        <taxon>Bacillati</taxon>
        <taxon>Cyanobacteriota</taxon>
        <taxon>Cyanophyceae</taxon>
        <taxon>Nostocales</taxon>
        <taxon>Aphanizomenonaceae</taxon>
        <taxon>Dolichospermum</taxon>
        <taxon>Dolichospermum compactum</taxon>
    </lineage>
</organism>
<keyword evidence="2" id="KW-1185">Reference proteome</keyword>
<protein>
    <submittedName>
        <fullName evidence="1">Patatin</fullName>
    </submittedName>
</protein>